<dbReference type="InterPro" id="IPR001544">
    <property type="entry name" value="Aminotrans_IV"/>
</dbReference>
<comment type="cofactor">
    <cofactor evidence="1 5">
        <name>pyridoxal 5'-phosphate</name>
        <dbReference type="ChEBI" id="CHEBI:597326"/>
    </cofactor>
</comment>
<dbReference type="PANTHER" id="PTHR42743">
    <property type="entry name" value="AMINO-ACID AMINOTRANSFERASE"/>
    <property type="match status" value="1"/>
</dbReference>
<dbReference type="SUPFAM" id="SSF56752">
    <property type="entry name" value="D-aminoacid aminotransferase-like PLP-dependent enzymes"/>
    <property type="match status" value="1"/>
</dbReference>
<dbReference type="Proteomes" id="UP001164909">
    <property type="component" value="Chromosome"/>
</dbReference>
<proteinExistence type="inferred from homology"/>
<dbReference type="Gene3D" id="3.20.10.10">
    <property type="entry name" value="D-amino Acid Aminotransferase, subunit A, domain 2"/>
    <property type="match status" value="1"/>
</dbReference>
<dbReference type="Gene3D" id="3.30.470.10">
    <property type="match status" value="1"/>
</dbReference>
<sequence>MFLADGFDDFRFGLLPFETIYYQEGRPHFLYEHFMRLKRAFWILKQPCKIGFDEFERMVLDYIFSASKNYGSIRVTYFKNTLIIEEKEIRYSKQLFTGGLSLKIARSRKDSKNILNYIKTFNMGLNFIEEARAKEKGYDSCLFLNQNGFVCEAAFANVFFRKGTTLYTPHLSCGLLSGIVRKKVCLIAQNLNYQVKKEFLSLDAISKMDECFITSSIAGVFPVKKIDRFEFSSREFVDTISEYEYFKRPWHAK</sequence>
<evidence type="ECO:0000313" key="6">
    <source>
        <dbReference type="EMBL" id="WAM34294.1"/>
    </source>
</evidence>
<name>A0ABY7BN95_9FIRM</name>
<evidence type="ECO:0000256" key="4">
    <source>
        <dbReference type="RuleBase" id="RU004106"/>
    </source>
</evidence>
<comment type="similarity">
    <text evidence="2 4">Belongs to the class-IV pyridoxal-phosphate-dependent aminotransferase family.</text>
</comment>
<dbReference type="InterPro" id="IPR043132">
    <property type="entry name" value="BCAT-like_C"/>
</dbReference>
<keyword evidence="7" id="KW-1185">Reference proteome</keyword>
<dbReference type="Pfam" id="PF01063">
    <property type="entry name" value="Aminotran_4"/>
    <property type="match status" value="1"/>
</dbReference>
<gene>
    <name evidence="6" type="ORF">OTK00_000478</name>
</gene>
<keyword evidence="6" id="KW-0032">Aminotransferase</keyword>
<dbReference type="InterPro" id="IPR036038">
    <property type="entry name" value="Aminotransferase-like"/>
</dbReference>
<reference evidence="6" key="1">
    <citation type="submission" date="2022-12" db="EMBL/GenBank/DDBJ databases">
        <authorList>
            <person name="Bing R.G."/>
            <person name="Willard D.J."/>
            <person name="Manesh M.J.H."/>
            <person name="Laemthong T."/>
            <person name="Crosby J.R."/>
            <person name="Kelly R.M."/>
        </authorList>
    </citation>
    <scope>NUCLEOTIDE SEQUENCE</scope>
    <source>
        <strain evidence="6">DSM 8990</strain>
    </source>
</reference>
<accession>A0ABY7BN95</accession>
<dbReference type="GO" id="GO:0008483">
    <property type="term" value="F:transaminase activity"/>
    <property type="evidence" value="ECO:0007669"/>
    <property type="project" value="UniProtKB-KW"/>
</dbReference>
<evidence type="ECO:0000256" key="5">
    <source>
        <dbReference type="RuleBase" id="RU004516"/>
    </source>
</evidence>
<evidence type="ECO:0000313" key="7">
    <source>
        <dbReference type="Proteomes" id="UP001164909"/>
    </source>
</evidence>
<dbReference type="PROSITE" id="PS00770">
    <property type="entry name" value="AA_TRANSFER_CLASS_4"/>
    <property type="match status" value="1"/>
</dbReference>
<keyword evidence="3 5" id="KW-0663">Pyridoxal phosphate</keyword>
<evidence type="ECO:0000256" key="3">
    <source>
        <dbReference type="ARBA" id="ARBA00022898"/>
    </source>
</evidence>
<keyword evidence="6" id="KW-0808">Transferase</keyword>
<dbReference type="InterPro" id="IPR018300">
    <property type="entry name" value="Aminotrans_IV_CS"/>
</dbReference>
<organism evidence="6 7">
    <name type="scientific">Caldicellulosiruptor morganii</name>
    <dbReference type="NCBI Taxonomy" id="1387555"/>
    <lineage>
        <taxon>Bacteria</taxon>
        <taxon>Bacillati</taxon>
        <taxon>Bacillota</taxon>
        <taxon>Bacillota incertae sedis</taxon>
        <taxon>Caldicellulosiruptorales</taxon>
        <taxon>Caldicellulosiruptoraceae</taxon>
        <taxon>Caldicellulosiruptor</taxon>
    </lineage>
</organism>
<dbReference type="EMBL" id="CP113865">
    <property type="protein sequence ID" value="WAM34294.1"/>
    <property type="molecule type" value="Genomic_DNA"/>
</dbReference>
<dbReference type="PANTHER" id="PTHR42743:SF11">
    <property type="entry name" value="AMINODEOXYCHORISMATE LYASE"/>
    <property type="match status" value="1"/>
</dbReference>
<dbReference type="RefSeq" id="WP_045170389.1">
    <property type="nucleotide sequence ID" value="NZ_CP113865.1"/>
</dbReference>
<evidence type="ECO:0000256" key="2">
    <source>
        <dbReference type="ARBA" id="ARBA00009320"/>
    </source>
</evidence>
<protein>
    <submittedName>
        <fullName evidence="6">Aminotransferase class IV</fullName>
    </submittedName>
</protein>
<dbReference type="InterPro" id="IPR043131">
    <property type="entry name" value="BCAT-like_N"/>
</dbReference>
<evidence type="ECO:0000256" key="1">
    <source>
        <dbReference type="ARBA" id="ARBA00001933"/>
    </source>
</evidence>
<dbReference type="InterPro" id="IPR050571">
    <property type="entry name" value="Class-IV_PLP-Dep_Aminotrnsfr"/>
</dbReference>